<dbReference type="PROSITE" id="PS50004">
    <property type="entry name" value="C2"/>
    <property type="match status" value="1"/>
</dbReference>
<dbReference type="PANTHER" id="PTHR32246">
    <property type="entry name" value="INGRESSION PROTEIN FIC1"/>
    <property type="match status" value="1"/>
</dbReference>
<keyword evidence="4" id="KW-1185">Reference proteome</keyword>
<evidence type="ECO:0000256" key="1">
    <source>
        <dbReference type="SAM" id="MobiDB-lite"/>
    </source>
</evidence>
<dbReference type="EMBL" id="CP133612">
    <property type="protein sequence ID" value="WMV06723.1"/>
    <property type="molecule type" value="Genomic_DNA"/>
</dbReference>
<sequence>MEARYFYFTIHSARDLIDVRTFGEMKVYAKVSIAGMSGCTEVDLVNKTNPDWNTRICFYVPEKDIIRGYVDAVIKLFCKRSYSDDKYVGELNLTMIRPFKKGECNLSVRRNDSNRNESFGTLKYSYELGDKILVVQDESSSSLSSSSSSSSSSLSSSSSSSLENFSDMSDMTDILMFGLEVVKVGIEVVGNIITA</sequence>
<dbReference type="InterPro" id="IPR035892">
    <property type="entry name" value="C2_domain_sf"/>
</dbReference>
<dbReference type="InterPro" id="IPR000008">
    <property type="entry name" value="C2_dom"/>
</dbReference>
<reference evidence="3" key="1">
    <citation type="submission" date="2023-08" db="EMBL/GenBank/DDBJ databases">
        <title>A de novo genome assembly of Solanum verrucosum Schlechtendal, a Mexican diploid species geographically isolated from the other diploid A-genome species in potato relatives.</title>
        <authorList>
            <person name="Hosaka K."/>
        </authorList>
    </citation>
    <scope>NUCLEOTIDE SEQUENCE</scope>
    <source>
        <tissue evidence="3">Young leaves</tissue>
    </source>
</reference>
<evidence type="ECO:0000313" key="3">
    <source>
        <dbReference type="EMBL" id="WMV06723.1"/>
    </source>
</evidence>
<feature type="domain" description="C2" evidence="2">
    <location>
        <begin position="1"/>
        <end position="108"/>
    </location>
</feature>
<dbReference type="Proteomes" id="UP001234989">
    <property type="component" value="Chromosome 1"/>
</dbReference>
<gene>
    <name evidence="3" type="ORF">MTR67_000108</name>
</gene>
<dbReference type="Gene3D" id="2.60.40.150">
    <property type="entry name" value="C2 domain"/>
    <property type="match status" value="1"/>
</dbReference>
<dbReference type="AlphaFoldDB" id="A0AAF0PKZ4"/>
<proteinExistence type="predicted"/>
<organism evidence="3 4">
    <name type="scientific">Solanum verrucosum</name>
    <dbReference type="NCBI Taxonomy" id="315347"/>
    <lineage>
        <taxon>Eukaryota</taxon>
        <taxon>Viridiplantae</taxon>
        <taxon>Streptophyta</taxon>
        <taxon>Embryophyta</taxon>
        <taxon>Tracheophyta</taxon>
        <taxon>Spermatophyta</taxon>
        <taxon>Magnoliopsida</taxon>
        <taxon>eudicotyledons</taxon>
        <taxon>Gunneridae</taxon>
        <taxon>Pentapetalae</taxon>
        <taxon>asterids</taxon>
        <taxon>lamiids</taxon>
        <taxon>Solanales</taxon>
        <taxon>Solanaceae</taxon>
        <taxon>Solanoideae</taxon>
        <taxon>Solaneae</taxon>
        <taxon>Solanum</taxon>
    </lineage>
</organism>
<dbReference type="SUPFAM" id="SSF49562">
    <property type="entry name" value="C2 domain (Calcium/lipid-binding domain, CaLB)"/>
    <property type="match status" value="1"/>
</dbReference>
<evidence type="ECO:0000259" key="2">
    <source>
        <dbReference type="PROSITE" id="PS50004"/>
    </source>
</evidence>
<dbReference type="PANTHER" id="PTHR32246:SF96">
    <property type="entry name" value="PROTEIN SRC2 HOMOLOG"/>
    <property type="match status" value="1"/>
</dbReference>
<protein>
    <recommendedName>
        <fullName evidence="2">C2 domain-containing protein</fullName>
    </recommendedName>
</protein>
<feature type="region of interest" description="Disordered" evidence="1">
    <location>
        <begin position="141"/>
        <end position="163"/>
    </location>
</feature>
<name>A0AAF0PKZ4_SOLVR</name>
<feature type="compositionally biased region" description="Low complexity" evidence="1">
    <location>
        <begin position="141"/>
        <end position="162"/>
    </location>
</feature>
<accession>A0AAF0PKZ4</accession>
<dbReference type="Pfam" id="PF00168">
    <property type="entry name" value="C2"/>
    <property type="match status" value="1"/>
</dbReference>
<evidence type="ECO:0000313" key="4">
    <source>
        <dbReference type="Proteomes" id="UP001234989"/>
    </source>
</evidence>